<dbReference type="GO" id="GO:0005829">
    <property type="term" value="C:cytosol"/>
    <property type="evidence" value="ECO:0007669"/>
    <property type="project" value="TreeGrafter"/>
</dbReference>
<dbReference type="InterPro" id="IPR023753">
    <property type="entry name" value="FAD/NAD-binding_dom"/>
</dbReference>
<dbReference type="GO" id="GO:0045454">
    <property type="term" value="P:cell redox homeostasis"/>
    <property type="evidence" value="ECO:0007669"/>
    <property type="project" value="InterPro"/>
</dbReference>
<evidence type="ECO:0000256" key="4">
    <source>
        <dbReference type="ARBA" id="ARBA00022827"/>
    </source>
</evidence>
<keyword evidence="16" id="KW-1185">Reference proteome</keyword>
<evidence type="ECO:0000256" key="2">
    <source>
        <dbReference type="ARBA" id="ARBA00011738"/>
    </source>
</evidence>
<dbReference type="InterPro" id="IPR001100">
    <property type="entry name" value="Pyr_nuc-diS_OxRdtase"/>
</dbReference>
<protein>
    <submittedName>
        <fullName evidence="15">NADPH-glutathione reductase</fullName>
    </submittedName>
</protein>
<dbReference type="FunFam" id="3.50.50.60:FF:000051">
    <property type="entry name" value="Glutathione reductase"/>
    <property type="match status" value="1"/>
</dbReference>
<dbReference type="PRINTS" id="PR00411">
    <property type="entry name" value="PNDRDTASEI"/>
</dbReference>
<evidence type="ECO:0000256" key="10">
    <source>
        <dbReference type="PIRSR" id="PIRSR000350-3"/>
    </source>
</evidence>
<evidence type="ECO:0000256" key="3">
    <source>
        <dbReference type="ARBA" id="ARBA00022630"/>
    </source>
</evidence>
<feature type="domain" description="Pyridine nucleotide-disulphide oxidoreductase dimerisation" evidence="13">
    <location>
        <begin position="338"/>
        <end position="446"/>
    </location>
</feature>
<dbReference type="STRING" id="1122189.SAMN02745165_00677"/>
<evidence type="ECO:0000256" key="5">
    <source>
        <dbReference type="ARBA" id="ARBA00022857"/>
    </source>
</evidence>
<feature type="binding site" evidence="10">
    <location>
        <position position="52"/>
    </location>
    <ligand>
        <name>FAD</name>
        <dbReference type="ChEBI" id="CHEBI:57692"/>
    </ligand>
</feature>
<comment type="similarity">
    <text evidence="1 12">Belongs to the class-I pyridine nucleotide-disulfide oxidoreductase family.</text>
</comment>
<comment type="cofactor">
    <cofactor evidence="10">
        <name>FAD</name>
        <dbReference type="ChEBI" id="CHEBI:57692"/>
    </cofactor>
    <text evidence="10">Binds 1 FAD per subunit.</text>
</comment>
<keyword evidence="7" id="KW-1015">Disulfide bond</keyword>
<dbReference type="InterPro" id="IPR036188">
    <property type="entry name" value="FAD/NAD-bd_sf"/>
</dbReference>
<keyword evidence="5" id="KW-0521">NADP</keyword>
<dbReference type="InterPro" id="IPR004099">
    <property type="entry name" value="Pyr_nucl-diS_OxRdtase_dimer"/>
</dbReference>
<sequence length="455" mass="49190">MSSYDYDLFVIGAGSGGVRTARMAAAEGIKVAVAEKSKPGGTCVNLGCVPKKLYVHAAEYGAGFLQSPGFGWQSQAPLFDWPTLRDNKSETITRLNGMYTEILGKAGVEMIDGHARVTGPNEVDVAGKRYSAERILLATGGRPSLPEIPGSEYLLSSDQIFDLPELPKRMLIVGGGYIATEFTGIFHGLGVNVTQIYRRELFLRGFDTDIREFVAKQMRESGIDLRFNCDLKQVVKNADGSLNVTLKDGSNLQTDLILAATGRVPNTENLGLDEVGVKLGENGRVLVDDFYQTNIPSIYALGDLIDRMQLTPVALAEGMTLVRHLYKGGAEKLDYSLVPTAVFSKPNIGTVGLTEEEAIEQYPQIDVYSANFRSLKHALSGSSERVLMKLLVDPATDKVVGAHMAGEMAGETIQGIAVALKAGATKTNFDKTIGIHPTSAEEFVTMRTKTRTVSK</sequence>
<dbReference type="PIRSF" id="PIRSF000350">
    <property type="entry name" value="Mercury_reductase_MerA"/>
    <property type="match status" value="1"/>
</dbReference>
<feature type="disulfide bond" description="Redox-active" evidence="11">
    <location>
        <begin position="43"/>
        <end position="48"/>
    </location>
</feature>
<dbReference type="GO" id="GO:0004362">
    <property type="term" value="F:glutathione-disulfide reductase (NADPH) activity"/>
    <property type="evidence" value="ECO:0007669"/>
    <property type="project" value="TreeGrafter"/>
</dbReference>
<dbReference type="Proteomes" id="UP000184171">
    <property type="component" value="Unassembled WGS sequence"/>
</dbReference>
<feature type="binding site" evidence="10">
    <location>
        <position position="262"/>
    </location>
    <ligand>
        <name>NAD(+)</name>
        <dbReference type="ChEBI" id="CHEBI:57540"/>
    </ligand>
</feature>
<dbReference type="Gene3D" id="3.30.390.30">
    <property type="match status" value="1"/>
</dbReference>
<dbReference type="Pfam" id="PF07992">
    <property type="entry name" value="Pyr_redox_2"/>
    <property type="match status" value="1"/>
</dbReference>
<evidence type="ECO:0000313" key="16">
    <source>
        <dbReference type="Proteomes" id="UP000184171"/>
    </source>
</evidence>
<keyword evidence="10" id="KW-0547">Nucleotide-binding</keyword>
<reference evidence="15 16" key="1">
    <citation type="submission" date="2016-11" db="EMBL/GenBank/DDBJ databases">
        <authorList>
            <person name="Jaros S."/>
            <person name="Januszkiewicz K."/>
            <person name="Wedrychowicz H."/>
        </authorList>
    </citation>
    <scope>NUCLEOTIDE SEQUENCE [LARGE SCALE GENOMIC DNA]</scope>
    <source>
        <strain evidence="15 16">DSM 5091</strain>
    </source>
</reference>
<feature type="binding site" evidence="10">
    <location>
        <position position="303"/>
    </location>
    <ligand>
        <name>FAD</name>
        <dbReference type="ChEBI" id="CHEBI:57692"/>
    </ligand>
</feature>
<dbReference type="SUPFAM" id="SSF55424">
    <property type="entry name" value="FAD/NAD-linked reductases, dimerisation (C-terminal) domain"/>
    <property type="match status" value="1"/>
</dbReference>
<dbReference type="PANTHER" id="PTHR42737:SF2">
    <property type="entry name" value="GLUTATHIONE REDUCTASE"/>
    <property type="match status" value="1"/>
</dbReference>
<feature type="binding site" evidence="10">
    <location>
        <begin position="174"/>
        <end position="181"/>
    </location>
    <ligand>
        <name>NAD(+)</name>
        <dbReference type="ChEBI" id="CHEBI:57540"/>
    </ligand>
</feature>
<name>A0A1M6DHJ2_MALRU</name>
<keyword evidence="10" id="KW-0520">NAD</keyword>
<evidence type="ECO:0000256" key="7">
    <source>
        <dbReference type="ARBA" id="ARBA00023157"/>
    </source>
</evidence>
<dbReference type="PANTHER" id="PTHR42737">
    <property type="entry name" value="GLUTATHIONE REDUCTASE"/>
    <property type="match status" value="1"/>
</dbReference>
<evidence type="ECO:0000256" key="8">
    <source>
        <dbReference type="ARBA" id="ARBA00023284"/>
    </source>
</evidence>
<evidence type="ECO:0000259" key="13">
    <source>
        <dbReference type="Pfam" id="PF02852"/>
    </source>
</evidence>
<accession>A0A1M6DHJ2</accession>
<dbReference type="PROSITE" id="PS00076">
    <property type="entry name" value="PYRIDINE_REDOX_1"/>
    <property type="match status" value="1"/>
</dbReference>
<dbReference type="InterPro" id="IPR016156">
    <property type="entry name" value="FAD/NAD-linked_Rdtase_dimer_sf"/>
</dbReference>
<keyword evidence="3 12" id="KW-0285">Flavoprotein</keyword>
<keyword evidence="4 10" id="KW-0274">FAD</keyword>
<evidence type="ECO:0000256" key="6">
    <source>
        <dbReference type="ARBA" id="ARBA00023002"/>
    </source>
</evidence>
<organism evidence="15 16">
    <name type="scientific">Malonomonas rubra DSM 5091</name>
    <dbReference type="NCBI Taxonomy" id="1122189"/>
    <lineage>
        <taxon>Bacteria</taxon>
        <taxon>Pseudomonadati</taxon>
        <taxon>Thermodesulfobacteriota</taxon>
        <taxon>Desulfuromonadia</taxon>
        <taxon>Desulfuromonadales</taxon>
        <taxon>Geopsychrobacteraceae</taxon>
        <taxon>Malonomonas</taxon>
    </lineage>
</organism>
<dbReference type="GO" id="GO:0006749">
    <property type="term" value="P:glutathione metabolic process"/>
    <property type="evidence" value="ECO:0007669"/>
    <property type="project" value="TreeGrafter"/>
</dbReference>
<dbReference type="AlphaFoldDB" id="A0A1M6DHJ2"/>
<proteinExistence type="inferred from homology"/>
<evidence type="ECO:0000256" key="9">
    <source>
        <dbReference type="PIRSR" id="PIRSR000350-2"/>
    </source>
</evidence>
<dbReference type="RefSeq" id="WP_072905583.1">
    <property type="nucleotide sequence ID" value="NZ_FQZT01000002.1"/>
</dbReference>
<gene>
    <name evidence="15" type="ORF">SAMN02745165_00677</name>
</gene>
<dbReference type="Pfam" id="PF02852">
    <property type="entry name" value="Pyr_redox_dim"/>
    <property type="match status" value="1"/>
</dbReference>
<feature type="active site" description="Proton acceptor" evidence="9">
    <location>
        <position position="436"/>
    </location>
</feature>
<evidence type="ECO:0000313" key="15">
    <source>
        <dbReference type="EMBL" id="SHI72478.1"/>
    </source>
</evidence>
<dbReference type="InterPro" id="IPR012999">
    <property type="entry name" value="Pyr_OxRdtase_I_AS"/>
</dbReference>
<dbReference type="PRINTS" id="PR00368">
    <property type="entry name" value="FADPNR"/>
</dbReference>
<dbReference type="GO" id="GO:0034599">
    <property type="term" value="P:cellular response to oxidative stress"/>
    <property type="evidence" value="ECO:0007669"/>
    <property type="project" value="TreeGrafter"/>
</dbReference>
<dbReference type="Gene3D" id="3.50.50.60">
    <property type="entry name" value="FAD/NAD(P)-binding domain"/>
    <property type="match status" value="2"/>
</dbReference>
<dbReference type="SUPFAM" id="SSF51905">
    <property type="entry name" value="FAD/NAD(P)-binding domain"/>
    <property type="match status" value="1"/>
</dbReference>
<dbReference type="GO" id="GO:0050660">
    <property type="term" value="F:flavin adenine dinucleotide binding"/>
    <property type="evidence" value="ECO:0007669"/>
    <property type="project" value="InterPro"/>
</dbReference>
<evidence type="ECO:0000256" key="11">
    <source>
        <dbReference type="PIRSR" id="PIRSR000350-4"/>
    </source>
</evidence>
<feature type="domain" description="FAD/NAD(P)-binding" evidence="14">
    <location>
        <begin position="6"/>
        <end position="318"/>
    </location>
</feature>
<evidence type="ECO:0000256" key="1">
    <source>
        <dbReference type="ARBA" id="ARBA00007532"/>
    </source>
</evidence>
<dbReference type="InterPro" id="IPR046952">
    <property type="entry name" value="GSHR/TRXR-like"/>
</dbReference>
<evidence type="ECO:0000259" key="14">
    <source>
        <dbReference type="Pfam" id="PF07992"/>
    </source>
</evidence>
<keyword evidence="8 12" id="KW-0676">Redox-active center</keyword>
<dbReference type="NCBIfam" id="NF004776">
    <property type="entry name" value="PRK06116.1"/>
    <property type="match status" value="1"/>
</dbReference>
<keyword evidence="6 12" id="KW-0560">Oxidoreductase</keyword>
<dbReference type="OrthoDB" id="9786429at2"/>
<dbReference type="EMBL" id="FQZT01000002">
    <property type="protein sequence ID" value="SHI72478.1"/>
    <property type="molecule type" value="Genomic_DNA"/>
</dbReference>
<comment type="subunit">
    <text evidence="2">Homodimer.</text>
</comment>
<evidence type="ECO:0000256" key="12">
    <source>
        <dbReference type="RuleBase" id="RU003691"/>
    </source>
</evidence>